<dbReference type="Pfam" id="PF00651">
    <property type="entry name" value="BTB"/>
    <property type="match status" value="1"/>
</dbReference>
<accession>A0A015NFT3</accession>
<dbReference type="SMR" id="A0A015NFT3"/>
<dbReference type="InterPro" id="IPR011333">
    <property type="entry name" value="SKP1/BTB/POZ_sf"/>
</dbReference>
<dbReference type="PROSITE" id="PS51886">
    <property type="entry name" value="TLDC"/>
    <property type="match status" value="1"/>
</dbReference>
<protein>
    <recommendedName>
        <fullName evidence="5">BTB domain-containing protein</fullName>
    </recommendedName>
</protein>
<dbReference type="InterPro" id="IPR051481">
    <property type="entry name" value="BTB-POZ/Galectin-3-binding"/>
</dbReference>
<dbReference type="Proteomes" id="UP000022910">
    <property type="component" value="Unassembled WGS sequence"/>
</dbReference>
<dbReference type="Gene3D" id="1.25.40.420">
    <property type="match status" value="1"/>
</dbReference>
<organism evidence="3 4">
    <name type="scientific">Rhizophagus irregularis (strain DAOM 197198w)</name>
    <name type="common">Glomus intraradices</name>
    <dbReference type="NCBI Taxonomy" id="1432141"/>
    <lineage>
        <taxon>Eukaryota</taxon>
        <taxon>Fungi</taxon>
        <taxon>Fungi incertae sedis</taxon>
        <taxon>Mucoromycota</taxon>
        <taxon>Glomeromycotina</taxon>
        <taxon>Glomeromycetes</taxon>
        <taxon>Glomerales</taxon>
        <taxon>Glomeraceae</taxon>
        <taxon>Rhizophagus</taxon>
    </lineage>
</organism>
<sequence length="500" mass="58108">MSINLHDVLLRDFSSMLKDSNDHDAIIKVGEDSNMKEFFAHSSILKARSNYFRRALSIEWTTKKDNMIEFKKPNIDPAVFEIILNYIYKGEVELTNQSGELIFELLIATDELLLEELFYKLQGYLIKKQSNWIQDNLISVLNTVFTLPNCNVVQDYCMEILKDSKYFMKSEDFPLLKKNTLCELLKRDDFLGDEVVVWDCLIKWSIEKIPSLRSKNKDKSNWNDDFEALKETFSQFIPFIRFSEISSADFFDKVRPFKAIIPNNIYEEFIEFHMKGTLPVNSAISSPRIAKLDIESKIIKPVHAHVIANWIEGKDAKAIRNNNDLRYNFNLLYSGRNDGFDVRKFRSKCMNKGPCLILIKPSTNNLTQSTSENNLDTCNTRSVLNPDIQTPKLPTQNLAKIYGEYYSGIFTKDVWDCTTENFIFSFENDTDIKNMKICRMNYNIILDKSCGDFDPTNTFRMKGQNISVNNLAYNDNNVIHSNMTKFVPMEIEVFRTTCDI</sequence>
<keyword evidence="4" id="KW-1185">Reference proteome</keyword>
<evidence type="ECO:0000259" key="1">
    <source>
        <dbReference type="PROSITE" id="PS50097"/>
    </source>
</evidence>
<dbReference type="PANTHER" id="PTHR24410">
    <property type="entry name" value="HL07962P-RELATED"/>
    <property type="match status" value="1"/>
</dbReference>
<reference evidence="3 4" key="1">
    <citation type="submission" date="2014-02" db="EMBL/GenBank/DDBJ databases">
        <title>Single nucleus genome sequencing reveals high similarity among nuclei of an endomycorrhizal fungus.</title>
        <authorList>
            <person name="Lin K."/>
            <person name="Geurts R."/>
            <person name="Zhang Z."/>
            <person name="Limpens E."/>
            <person name="Saunders D.G."/>
            <person name="Mu D."/>
            <person name="Pang E."/>
            <person name="Cao H."/>
            <person name="Cha H."/>
            <person name="Lin T."/>
            <person name="Zhou Q."/>
            <person name="Shang Y."/>
            <person name="Li Y."/>
            <person name="Ivanov S."/>
            <person name="Sharma T."/>
            <person name="Velzen R.V."/>
            <person name="Ruijter N.D."/>
            <person name="Aanen D.K."/>
            <person name="Win J."/>
            <person name="Kamoun S."/>
            <person name="Bisseling T."/>
            <person name="Huang S."/>
        </authorList>
    </citation>
    <scope>NUCLEOTIDE SEQUENCE [LARGE SCALE GENOMIC DNA]</scope>
    <source>
        <strain evidence="4">DAOM197198w</strain>
    </source>
</reference>
<gene>
    <name evidence="3" type="ORF">RirG_016880</name>
</gene>
<dbReference type="InterPro" id="IPR006571">
    <property type="entry name" value="TLDc_dom"/>
</dbReference>
<feature type="domain" description="BTB" evidence="1">
    <location>
        <begin position="23"/>
        <end position="96"/>
    </location>
</feature>
<evidence type="ECO:0008006" key="5">
    <source>
        <dbReference type="Google" id="ProtNLM"/>
    </source>
</evidence>
<dbReference type="Pfam" id="PF07707">
    <property type="entry name" value="BACK"/>
    <property type="match status" value="1"/>
</dbReference>
<dbReference type="EMBL" id="JEMT01009388">
    <property type="protein sequence ID" value="EXX78228.1"/>
    <property type="molecule type" value="Genomic_DNA"/>
</dbReference>
<proteinExistence type="predicted"/>
<dbReference type="SMART" id="SM00225">
    <property type="entry name" value="BTB"/>
    <property type="match status" value="1"/>
</dbReference>
<evidence type="ECO:0000259" key="2">
    <source>
        <dbReference type="PROSITE" id="PS51886"/>
    </source>
</evidence>
<name>A0A015NFT3_RHIIW</name>
<dbReference type="PANTHER" id="PTHR24410:SF23">
    <property type="entry name" value="BTB DOMAIN-CONTAINING PROTEIN-RELATED"/>
    <property type="match status" value="1"/>
</dbReference>
<dbReference type="CDD" id="cd18186">
    <property type="entry name" value="BTB_POZ_ZBTB_KLHL-like"/>
    <property type="match status" value="1"/>
</dbReference>
<dbReference type="PROSITE" id="PS50097">
    <property type="entry name" value="BTB"/>
    <property type="match status" value="1"/>
</dbReference>
<dbReference type="SUPFAM" id="SSF54695">
    <property type="entry name" value="POZ domain"/>
    <property type="match status" value="1"/>
</dbReference>
<dbReference type="HOGENOM" id="CLU_021542_0_1_1"/>
<dbReference type="InterPro" id="IPR011705">
    <property type="entry name" value="BACK"/>
</dbReference>
<dbReference type="InterPro" id="IPR000210">
    <property type="entry name" value="BTB/POZ_dom"/>
</dbReference>
<feature type="domain" description="TLDc" evidence="2">
    <location>
        <begin position="297"/>
        <end position="497"/>
    </location>
</feature>
<dbReference type="Gene3D" id="3.30.710.10">
    <property type="entry name" value="Potassium Channel Kv1.1, Chain A"/>
    <property type="match status" value="1"/>
</dbReference>
<evidence type="ECO:0000313" key="4">
    <source>
        <dbReference type="Proteomes" id="UP000022910"/>
    </source>
</evidence>
<dbReference type="OrthoDB" id="624345at2759"/>
<dbReference type="Pfam" id="PF07534">
    <property type="entry name" value="TLD"/>
    <property type="match status" value="1"/>
</dbReference>
<evidence type="ECO:0000313" key="3">
    <source>
        <dbReference type="EMBL" id="EXX78228.1"/>
    </source>
</evidence>
<dbReference type="AlphaFoldDB" id="A0A015NFT3"/>
<comment type="caution">
    <text evidence="3">The sequence shown here is derived from an EMBL/GenBank/DDBJ whole genome shotgun (WGS) entry which is preliminary data.</text>
</comment>